<name>A0A1G8VGW9_9BACI</name>
<dbReference type="EMBL" id="FNFL01000001">
    <property type="protein sequence ID" value="SDJ65263.1"/>
    <property type="molecule type" value="Genomic_DNA"/>
</dbReference>
<keyword evidence="1" id="KW-0812">Transmembrane</keyword>
<gene>
    <name evidence="2" type="ORF">SAMN05216243_0100</name>
</gene>
<keyword evidence="3" id="KW-1185">Reference proteome</keyword>
<dbReference type="AlphaFoldDB" id="A0A1G8VGW9"/>
<keyword evidence="1" id="KW-0472">Membrane</keyword>
<evidence type="ECO:0008006" key="4">
    <source>
        <dbReference type="Google" id="ProtNLM"/>
    </source>
</evidence>
<dbReference type="InterPro" id="IPR049722">
    <property type="entry name" value="Prli42-like"/>
</dbReference>
<dbReference type="RefSeq" id="WP_175559197.1">
    <property type="nucleotide sequence ID" value="NZ_FNFL01000001.1"/>
</dbReference>
<keyword evidence="1" id="KW-1133">Transmembrane helix</keyword>
<dbReference type="Proteomes" id="UP000198694">
    <property type="component" value="Unassembled WGS sequence"/>
</dbReference>
<protein>
    <recommendedName>
        <fullName evidence="4">DUF4044 domain-containing protein</fullName>
    </recommendedName>
</protein>
<evidence type="ECO:0000313" key="3">
    <source>
        <dbReference type="Proteomes" id="UP000198694"/>
    </source>
</evidence>
<evidence type="ECO:0000256" key="1">
    <source>
        <dbReference type="SAM" id="Phobius"/>
    </source>
</evidence>
<dbReference type="STRING" id="407036.SAMN05216243_0100"/>
<reference evidence="2 3" key="1">
    <citation type="submission" date="2016-10" db="EMBL/GenBank/DDBJ databases">
        <authorList>
            <person name="de Groot N.N."/>
        </authorList>
    </citation>
    <scope>NUCLEOTIDE SEQUENCE [LARGE SCALE GENOMIC DNA]</scope>
    <source>
        <strain evidence="2 3">CGMCC 1.6502</strain>
    </source>
</reference>
<accession>A0A1G8VGW9</accession>
<organism evidence="2 3">
    <name type="scientific">Sediminibacillus albus</name>
    <dbReference type="NCBI Taxonomy" id="407036"/>
    <lineage>
        <taxon>Bacteria</taxon>
        <taxon>Bacillati</taxon>
        <taxon>Bacillota</taxon>
        <taxon>Bacilli</taxon>
        <taxon>Bacillales</taxon>
        <taxon>Bacillaceae</taxon>
        <taxon>Sediminibacillus</taxon>
    </lineage>
</organism>
<sequence length="46" mass="5198">MAKNKNSNEAVTRKPSKREKRLKLIIYIMIAAMILSTMTAGLAMFI</sequence>
<feature type="transmembrane region" description="Helical" evidence="1">
    <location>
        <begin position="24"/>
        <end position="45"/>
    </location>
</feature>
<proteinExistence type="predicted"/>
<evidence type="ECO:0000313" key="2">
    <source>
        <dbReference type="EMBL" id="SDJ65263.1"/>
    </source>
</evidence>
<dbReference type="NCBIfam" id="NF033880">
    <property type="entry name" value="Prli42"/>
    <property type="match status" value="1"/>
</dbReference>